<sequence>MRKANGGELLGAVQSRSPSFPTEVRAVRPVFLQGYVRPRSVGGLGSKTSQFGELCHGYTTVVYCRRCVLVSLFNTDADGERLLIRGQNGTTCVIDWHEVQVAFGANHEARDEFRPMKIAHKQFAALAPGDYLPETVETNANKKLVSGQPYEEINYYKEAAPYGPTYYLMTVICELFWCNVRSPRFTSAMVYAYMRSLHGFRTNWAKALLHGLRTEILFLQKRARENNAKEQVLPVVSAPIFLQLLFSFRESIFAGSSLATTDRWLAWSHMTRDGDIDGRGLLAKFPVLIDDLREIREECKMPEEIPLATPVQGSADPSVPNSRKRPRQTSVVADGTGAKRQHPAPIPQSTRLAKMTVRTRITTRPNTSAAGPSNPTVLGPIVVANPNATASRVFNDSELENLVSDVTSHIGEVLTSRVQEFLTPLQGWKAKAESLTSELESAGHNELQHLSLRNDLEKVKAEIDGVGRLRLKLELADAQKQVVSEKTASFQHQVAELQQLVQSKEATAARFKTAVEVEWQKVADLELQLQQNVDIIDGFKYSADRAEKAQVALRKELAEVKKELRLLKLAK</sequence>
<evidence type="ECO:0000313" key="4">
    <source>
        <dbReference type="Proteomes" id="UP001633002"/>
    </source>
</evidence>
<evidence type="ECO:0000256" key="1">
    <source>
        <dbReference type="SAM" id="Coils"/>
    </source>
</evidence>
<reference evidence="3 4" key="1">
    <citation type="submission" date="2024-09" db="EMBL/GenBank/DDBJ databases">
        <title>Chromosome-scale assembly of Riccia sorocarpa.</title>
        <authorList>
            <person name="Paukszto L."/>
        </authorList>
    </citation>
    <scope>NUCLEOTIDE SEQUENCE [LARGE SCALE GENOMIC DNA]</scope>
    <source>
        <strain evidence="3">LP-2024</strain>
        <tissue evidence="3">Aerial parts of the thallus</tissue>
    </source>
</reference>
<feature type="coiled-coil region" evidence="1">
    <location>
        <begin position="543"/>
        <end position="570"/>
    </location>
</feature>
<proteinExistence type="predicted"/>
<dbReference type="Proteomes" id="UP001633002">
    <property type="component" value="Unassembled WGS sequence"/>
</dbReference>
<comment type="caution">
    <text evidence="3">The sequence shown here is derived from an EMBL/GenBank/DDBJ whole genome shotgun (WGS) entry which is preliminary data.</text>
</comment>
<organism evidence="3 4">
    <name type="scientific">Riccia sorocarpa</name>
    <dbReference type="NCBI Taxonomy" id="122646"/>
    <lineage>
        <taxon>Eukaryota</taxon>
        <taxon>Viridiplantae</taxon>
        <taxon>Streptophyta</taxon>
        <taxon>Embryophyta</taxon>
        <taxon>Marchantiophyta</taxon>
        <taxon>Marchantiopsida</taxon>
        <taxon>Marchantiidae</taxon>
        <taxon>Marchantiales</taxon>
        <taxon>Ricciaceae</taxon>
        <taxon>Riccia</taxon>
    </lineage>
</organism>
<name>A0ABD3HVV6_9MARC</name>
<protein>
    <submittedName>
        <fullName evidence="3">Uncharacterized protein</fullName>
    </submittedName>
</protein>
<accession>A0ABD3HVV6</accession>
<keyword evidence="4" id="KW-1185">Reference proteome</keyword>
<evidence type="ECO:0000256" key="2">
    <source>
        <dbReference type="SAM" id="MobiDB-lite"/>
    </source>
</evidence>
<dbReference type="EMBL" id="JBJQOH010000002">
    <property type="protein sequence ID" value="KAL3695627.1"/>
    <property type="molecule type" value="Genomic_DNA"/>
</dbReference>
<evidence type="ECO:0000313" key="3">
    <source>
        <dbReference type="EMBL" id="KAL3695627.1"/>
    </source>
</evidence>
<keyword evidence="1" id="KW-0175">Coiled coil</keyword>
<feature type="region of interest" description="Disordered" evidence="2">
    <location>
        <begin position="303"/>
        <end position="349"/>
    </location>
</feature>
<dbReference type="AlphaFoldDB" id="A0ABD3HVV6"/>
<gene>
    <name evidence="3" type="ORF">R1sor_009703</name>
</gene>